<name>A0A9Q1BAR7_HOLLE</name>
<evidence type="ECO:0000256" key="7">
    <source>
        <dbReference type="ARBA" id="ARBA00037688"/>
    </source>
</evidence>
<feature type="transmembrane region" description="Helical" evidence="8">
    <location>
        <begin position="356"/>
        <end position="378"/>
    </location>
</feature>
<dbReference type="Proteomes" id="UP001152320">
    <property type="component" value="Chromosome 22"/>
</dbReference>
<evidence type="ECO:0000256" key="5">
    <source>
        <dbReference type="ARBA" id="ARBA00022989"/>
    </source>
</evidence>
<sequence length="590" mass="68162">MATSTLVMIGVALLTITESLAENNRFKDQEKVHIYVNKVGPYFNPHETYHYYQLPVCRPDTVETKSLTLGEILDGDRMAESMYDIKFKENSGDKSLCTIKLNADELNQLKEAIEDLYYFEFVVDNIPLRGFVGHFSEGNLFPHNHQVYLWTHHHFYLEYHDDQIIYASVSVNDRKGLSLTEAEAPFQVEFTYNVTWKHTDVDYQHRAMRLMKDSLFFPRTLEVHWLSIINSMVLVFLLIGFVIIILMRVLKNDFARYNLYEEDVEELDQEENGWKIIHTDVFRFPQHKSLLCAILGVGSQFLALATAILVMAMTGMFNVHRHGSMNSAAILIYAFTSCIAGYVSSNFYKQLGGEKWVWNIVLTSCMFSVPFFLVWSFVNSVAWYQGSTQALPFTTILLLMLVWILVGYPLTVIGGILGKNMASDFDAPCRTKNICREIPPVPWYRSATMHCIIGGFLPFSAISVEMYYIFTTLWGREQYTLYGILFVVYGILLSVTACISVALSYFQLSNEDYRWWWRSIFSAGSTGFFVFLYSIFYFCKRSSMSGVLQTVQFFGYTVLVCYVFFLMLGTVSFFASLRFIRHIYTYVKLA</sequence>
<gene>
    <name evidence="9" type="ORF">HOLleu_40775</name>
</gene>
<protein>
    <recommendedName>
        <fullName evidence="8">Transmembrane 9 superfamily member</fullName>
    </recommendedName>
</protein>
<dbReference type="PANTHER" id="PTHR10766:SF177">
    <property type="entry name" value="TRANSMEMBRANE 9 SUPERFAMILY MEMBER 1"/>
    <property type="match status" value="1"/>
</dbReference>
<evidence type="ECO:0000256" key="6">
    <source>
        <dbReference type="ARBA" id="ARBA00023136"/>
    </source>
</evidence>
<comment type="function">
    <text evidence="7">Plays an essential role in autophagy.</text>
</comment>
<feature type="chain" id="PRO_5040532212" description="Transmembrane 9 superfamily member" evidence="8">
    <location>
        <begin position="22"/>
        <end position="590"/>
    </location>
</feature>
<keyword evidence="10" id="KW-1185">Reference proteome</keyword>
<dbReference type="EMBL" id="JAIZAY010000022">
    <property type="protein sequence ID" value="KAJ8021021.1"/>
    <property type="molecule type" value="Genomic_DNA"/>
</dbReference>
<dbReference type="GO" id="GO:0072657">
    <property type="term" value="P:protein localization to membrane"/>
    <property type="evidence" value="ECO:0007669"/>
    <property type="project" value="TreeGrafter"/>
</dbReference>
<evidence type="ECO:0000256" key="1">
    <source>
        <dbReference type="ARBA" id="ARBA00004542"/>
    </source>
</evidence>
<feature type="transmembrane region" description="Helical" evidence="8">
    <location>
        <begin position="290"/>
        <end position="313"/>
    </location>
</feature>
<feature type="transmembrane region" description="Helical" evidence="8">
    <location>
        <begin position="482"/>
        <end position="503"/>
    </location>
</feature>
<comment type="similarity">
    <text evidence="2 8">Belongs to the nonaspanin (TM9SF) (TC 9.A.2) family.</text>
</comment>
<proteinExistence type="inferred from homology"/>
<keyword evidence="6 8" id="KW-0472">Membrane</keyword>
<keyword evidence="4 8" id="KW-0732">Signal</keyword>
<dbReference type="InterPro" id="IPR004240">
    <property type="entry name" value="EMP70"/>
</dbReference>
<keyword evidence="5 8" id="KW-1133">Transmembrane helix</keyword>
<feature type="transmembrane region" description="Helical" evidence="8">
    <location>
        <begin position="556"/>
        <end position="580"/>
    </location>
</feature>
<keyword evidence="3 8" id="KW-0812">Transmembrane</keyword>
<comment type="caution">
    <text evidence="9">The sequence shown here is derived from an EMBL/GenBank/DDBJ whole genome shotgun (WGS) entry which is preliminary data.</text>
</comment>
<feature type="transmembrane region" description="Helical" evidence="8">
    <location>
        <begin position="225"/>
        <end position="247"/>
    </location>
</feature>
<accession>A0A9Q1BAR7</accession>
<reference evidence="9" key="1">
    <citation type="submission" date="2021-10" db="EMBL/GenBank/DDBJ databases">
        <title>Tropical sea cucumber genome reveals ecological adaptation and Cuvierian tubules defense mechanism.</title>
        <authorList>
            <person name="Chen T."/>
        </authorList>
    </citation>
    <scope>NUCLEOTIDE SEQUENCE</scope>
    <source>
        <strain evidence="9">Nanhai2018</strain>
        <tissue evidence="9">Muscle</tissue>
    </source>
</reference>
<dbReference type="PANTHER" id="PTHR10766">
    <property type="entry name" value="TRANSMEMBRANE 9 SUPERFAMILY PROTEIN"/>
    <property type="match status" value="1"/>
</dbReference>
<feature type="transmembrane region" description="Helical" evidence="8">
    <location>
        <begin position="390"/>
        <end position="417"/>
    </location>
</feature>
<feature type="transmembrane region" description="Helical" evidence="8">
    <location>
        <begin position="515"/>
        <end position="536"/>
    </location>
</feature>
<organism evidence="9 10">
    <name type="scientific">Holothuria leucospilota</name>
    <name type="common">Black long sea cucumber</name>
    <name type="synonym">Mertensiothuria leucospilota</name>
    <dbReference type="NCBI Taxonomy" id="206669"/>
    <lineage>
        <taxon>Eukaryota</taxon>
        <taxon>Metazoa</taxon>
        <taxon>Echinodermata</taxon>
        <taxon>Eleutherozoa</taxon>
        <taxon>Echinozoa</taxon>
        <taxon>Holothuroidea</taxon>
        <taxon>Aspidochirotacea</taxon>
        <taxon>Aspidochirotida</taxon>
        <taxon>Holothuriidae</taxon>
        <taxon>Holothuria</taxon>
    </lineage>
</organism>
<evidence type="ECO:0000256" key="8">
    <source>
        <dbReference type="RuleBase" id="RU363079"/>
    </source>
</evidence>
<dbReference type="AlphaFoldDB" id="A0A9Q1BAR7"/>
<feature type="transmembrane region" description="Helical" evidence="8">
    <location>
        <begin position="451"/>
        <end position="470"/>
    </location>
</feature>
<evidence type="ECO:0000313" key="10">
    <source>
        <dbReference type="Proteomes" id="UP001152320"/>
    </source>
</evidence>
<evidence type="ECO:0000256" key="3">
    <source>
        <dbReference type="ARBA" id="ARBA00022692"/>
    </source>
</evidence>
<evidence type="ECO:0000313" key="9">
    <source>
        <dbReference type="EMBL" id="KAJ8021021.1"/>
    </source>
</evidence>
<dbReference type="Pfam" id="PF02990">
    <property type="entry name" value="EMP70"/>
    <property type="match status" value="1"/>
</dbReference>
<dbReference type="GO" id="GO:0000421">
    <property type="term" value="C:autophagosome membrane"/>
    <property type="evidence" value="ECO:0007669"/>
    <property type="project" value="UniProtKB-SubCell"/>
</dbReference>
<feature type="signal peptide" evidence="8">
    <location>
        <begin position="1"/>
        <end position="21"/>
    </location>
</feature>
<dbReference type="OrthoDB" id="1666796at2759"/>
<evidence type="ECO:0000256" key="2">
    <source>
        <dbReference type="ARBA" id="ARBA00005227"/>
    </source>
</evidence>
<evidence type="ECO:0000256" key="4">
    <source>
        <dbReference type="ARBA" id="ARBA00022729"/>
    </source>
</evidence>
<feature type="transmembrane region" description="Helical" evidence="8">
    <location>
        <begin position="325"/>
        <end position="344"/>
    </location>
</feature>
<comment type="subcellular location">
    <subcellularLocation>
        <location evidence="1">Cytoplasmic vesicle</location>
        <location evidence="1">Autophagosome membrane</location>
        <topology evidence="1">Multi-pass membrane protein</topology>
    </subcellularLocation>
</comment>